<dbReference type="InterPro" id="IPR001967">
    <property type="entry name" value="Peptidase_S11_N"/>
</dbReference>
<dbReference type="PANTHER" id="PTHR35333">
    <property type="entry name" value="BETA-LACTAMASE"/>
    <property type="match status" value="1"/>
</dbReference>
<feature type="active site" description="Proton acceptor" evidence="8">
    <location>
        <position position="74"/>
    </location>
</feature>
<evidence type="ECO:0000259" key="13">
    <source>
        <dbReference type="Pfam" id="PF00768"/>
    </source>
</evidence>
<evidence type="ECO:0000259" key="14">
    <source>
        <dbReference type="Pfam" id="PF09211"/>
    </source>
</evidence>
<gene>
    <name evidence="15" type="ORF">EQ812_06210</name>
</gene>
<evidence type="ECO:0000256" key="9">
    <source>
        <dbReference type="PIRSR" id="PIRSR618044-2"/>
    </source>
</evidence>
<dbReference type="GO" id="GO:0009002">
    <property type="term" value="F:serine-type D-Ala-D-Ala carboxypeptidase activity"/>
    <property type="evidence" value="ECO:0007669"/>
    <property type="project" value="InterPro"/>
</dbReference>
<dbReference type="Gene3D" id="3.40.710.10">
    <property type="entry name" value="DD-peptidase/beta-lactamase superfamily"/>
    <property type="match status" value="1"/>
</dbReference>
<evidence type="ECO:0000256" key="2">
    <source>
        <dbReference type="ARBA" id="ARBA00007164"/>
    </source>
</evidence>
<keyword evidence="7" id="KW-0961">Cell wall biogenesis/degradation</keyword>
<feature type="active site" evidence="8">
    <location>
        <position position="135"/>
    </location>
</feature>
<feature type="chain" id="PRO_5020764940" evidence="12">
    <location>
        <begin position="25"/>
        <end position="411"/>
    </location>
</feature>
<evidence type="ECO:0000256" key="5">
    <source>
        <dbReference type="ARBA" id="ARBA00022960"/>
    </source>
</evidence>
<keyword evidence="4" id="KW-0378">Hydrolase</keyword>
<dbReference type="InterPro" id="IPR015294">
    <property type="entry name" value="Pen-bd_prot4_C_dom"/>
</dbReference>
<feature type="signal peptide" evidence="12">
    <location>
        <begin position="1"/>
        <end position="24"/>
    </location>
</feature>
<evidence type="ECO:0000256" key="1">
    <source>
        <dbReference type="ARBA" id="ARBA00003217"/>
    </source>
</evidence>
<evidence type="ECO:0000256" key="12">
    <source>
        <dbReference type="SAM" id="SignalP"/>
    </source>
</evidence>
<evidence type="ECO:0000256" key="3">
    <source>
        <dbReference type="ARBA" id="ARBA00022729"/>
    </source>
</evidence>
<dbReference type="GO" id="GO:0009252">
    <property type="term" value="P:peptidoglycan biosynthetic process"/>
    <property type="evidence" value="ECO:0007669"/>
    <property type="project" value="UniProtKB-KW"/>
</dbReference>
<evidence type="ECO:0000256" key="11">
    <source>
        <dbReference type="SAM" id="Phobius"/>
    </source>
</evidence>
<dbReference type="SUPFAM" id="SSF56601">
    <property type="entry name" value="beta-lactamase/transpeptidase-like"/>
    <property type="match status" value="1"/>
</dbReference>
<keyword evidence="6" id="KW-0573">Peptidoglycan synthesis</keyword>
<dbReference type="GeneID" id="58090892"/>
<proteinExistence type="inferred from homology"/>
<dbReference type="InterPro" id="IPR018044">
    <property type="entry name" value="Peptidase_S11"/>
</dbReference>
<keyword evidence="15" id="KW-0121">Carboxypeptidase</keyword>
<evidence type="ECO:0000256" key="7">
    <source>
        <dbReference type="ARBA" id="ARBA00023316"/>
    </source>
</evidence>
<dbReference type="GO" id="GO:0030655">
    <property type="term" value="P:beta-lactam antibiotic catabolic process"/>
    <property type="evidence" value="ECO:0007669"/>
    <property type="project" value="InterPro"/>
</dbReference>
<dbReference type="SUPFAM" id="SSF69189">
    <property type="entry name" value="Penicillin-binding protein associated domain"/>
    <property type="match status" value="1"/>
</dbReference>
<keyword evidence="11" id="KW-0472">Membrane</keyword>
<comment type="similarity">
    <text evidence="2 10">Belongs to the peptidase S11 family.</text>
</comment>
<dbReference type="Gene3D" id="2.30.140.20">
    <property type="entry name" value="Penicillin-binding protein 4, C-terminal domain"/>
    <property type="match status" value="1"/>
</dbReference>
<reference evidence="15 16" key="1">
    <citation type="journal article" date="2019" name="Sci. Transl. Med.">
        <title>Quorum sensing between bacterial species on the skin protects against epidermal injury in atopic dermatitis.</title>
        <authorList>
            <person name="Williams M.R."/>
        </authorList>
    </citation>
    <scope>NUCLEOTIDE SEQUENCE [LARGE SCALE GENOMIC DNA]</scope>
    <source>
        <strain evidence="15 16">E7</strain>
    </source>
</reference>
<dbReference type="InterPro" id="IPR015956">
    <property type="entry name" value="Peniciliin-bd_prot_C_sf"/>
</dbReference>
<dbReference type="PRINTS" id="PR00725">
    <property type="entry name" value="DADACBPTASE1"/>
</dbReference>
<dbReference type="AlphaFoldDB" id="A0A4Q9WBA0"/>
<comment type="function">
    <text evidence="1">Removes C-terminal D-alanyl residues from sugar-peptide cell wall precursors.</text>
</comment>
<dbReference type="NCBIfam" id="NF038258">
    <property type="entry name" value="PBP4_Staph"/>
    <property type="match status" value="1"/>
</dbReference>
<keyword evidence="11" id="KW-1133">Transmembrane helix</keyword>
<protein>
    <submittedName>
        <fullName evidence="15">D-alanyl-D-alanine carboxypeptidase</fullName>
    </submittedName>
</protein>
<dbReference type="Pfam" id="PF00768">
    <property type="entry name" value="Peptidase_S11"/>
    <property type="match status" value="1"/>
</dbReference>
<keyword evidence="11" id="KW-0812">Transmembrane</keyword>
<dbReference type="InterPro" id="IPR012338">
    <property type="entry name" value="Beta-lactam/transpept-like"/>
</dbReference>
<accession>A0A4Q9WBA0</accession>
<evidence type="ECO:0000313" key="15">
    <source>
        <dbReference type="EMBL" id="TBW72566.1"/>
    </source>
</evidence>
<dbReference type="PANTHER" id="PTHR35333:SF4">
    <property type="entry name" value="SLR0121 PROTEIN"/>
    <property type="match status" value="1"/>
</dbReference>
<dbReference type="InterPro" id="IPR037091">
    <property type="entry name" value="Pen-bd_prot4_C_dom_sf"/>
</dbReference>
<evidence type="ECO:0000256" key="8">
    <source>
        <dbReference type="PIRSR" id="PIRSR618044-1"/>
    </source>
</evidence>
<feature type="domain" description="Penicillin-binding protein 4 C-terminal" evidence="14">
    <location>
        <begin position="312"/>
        <end position="374"/>
    </location>
</feature>
<evidence type="ECO:0000313" key="16">
    <source>
        <dbReference type="Proteomes" id="UP000293637"/>
    </source>
</evidence>
<organism evidence="15 16">
    <name type="scientific">Staphylococcus lugdunensis</name>
    <dbReference type="NCBI Taxonomy" id="28035"/>
    <lineage>
        <taxon>Bacteria</taxon>
        <taxon>Bacillati</taxon>
        <taxon>Bacillota</taxon>
        <taxon>Bacilli</taxon>
        <taxon>Bacillales</taxon>
        <taxon>Staphylococcaceae</taxon>
        <taxon>Staphylococcus</taxon>
    </lineage>
</organism>
<feature type="binding site" evidence="9">
    <location>
        <position position="255"/>
    </location>
    <ligand>
        <name>substrate</name>
    </ligand>
</feature>
<evidence type="ECO:0000256" key="10">
    <source>
        <dbReference type="RuleBase" id="RU004016"/>
    </source>
</evidence>
<evidence type="ECO:0000256" key="6">
    <source>
        <dbReference type="ARBA" id="ARBA00022984"/>
    </source>
</evidence>
<keyword evidence="15" id="KW-0645">Protease</keyword>
<dbReference type="InterPro" id="IPR000871">
    <property type="entry name" value="Beta-lactam_class-A"/>
</dbReference>
<feature type="transmembrane region" description="Helical" evidence="11">
    <location>
        <begin position="384"/>
        <end position="405"/>
    </location>
</feature>
<dbReference type="GO" id="GO:0008360">
    <property type="term" value="P:regulation of cell shape"/>
    <property type="evidence" value="ECO:0007669"/>
    <property type="project" value="UniProtKB-KW"/>
</dbReference>
<dbReference type="GO" id="GO:0071555">
    <property type="term" value="P:cell wall organization"/>
    <property type="evidence" value="ECO:0007669"/>
    <property type="project" value="UniProtKB-KW"/>
</dbReference>
<dbReference type="GO" id="GO:0006508">
    <property type="term" value="P:proteolysis"/>
    <property type="evidence" value="ECO:0007669"/>
    <property type="project" value="InterPro"/>
</dbReference>
<keyword evidence="5" id="KW-0133">Cell shape</keyword>
<dbReference type="GO" id="GO:0008800">
    <property type="term" value="F:beta-lactamase activity"/>
    <property type="evidence" value="ECO:0007669"/>
    <property type="project" value="InterPro"/>
</dbReference>
<dbReference type="GO" id="GO:0046677">
    <property type="term" value="P:response to antibiotic"/>
    <property type="evidence" value="ECO:0007669"/>
    <property type="project" value="InterPro"/>
</dbReference>
<dbReference type="EMBL" id="SCHB01000003">
    <property type="protein sequence ID" value="TBW72566.1"/>
    <property type="molecule type" value="Genomic_DNA"/>
</dbReference>
<keyword evidence="3 12" id="KW-0732">Signal</keyword>
<comment type="caution">
    <text evidence="15">The sequence shown here is derived from an EMBL/GenBank/DDBJ whole genome shotgun (WGS) entry which is preliminary data.</text>
</comment>
<feature type="active site" description="Acyl-ester intermediate" evidence="8">
    <location>
        <position position="71"/>
    </location>
</feature>
<dbReference type="Proteomes" id="UP000293637">
    <property type="component" value="Unassembled WGS sequence"/>
</dbReference>
<dbReference type="RefSeq" id="WP_002491964.1">
    <property type="nucleotide sequence ID" value="NZ_AP021848.1"/>
</dbReference>
<feature type="domain" description="Peptidase S11 D-alanyl-D-alanine carboxypeptidase A N-terminal" evidence="13">
    <location>
        <begin position="41"/>
        <end position="282"/>
    </location>
</feature>
<evidence type="ECO:0000256" key="4">
    <source>
        <dbReference type="ARBA" id="ARBA00022801"/>
    </source>
</evidence>
<name>A0A4Q9WBA0_STALU</name>
<dbReference type="Pfam" id="PF09211">
    <property type="entry name" value="DUF1958"/>
    <property type="match status" value="1"/>
</dbReference>
<sequence length="411" mass="46590">MRQIKGFVLLLCLCMMFSPLTTYAAKTPTQIAEAEKQHIAQHYNPKSMIVTTQQGQILYDYHQHDNVDPASITKLMTIYLVLDDIDKGKIKLTDEVKVSGRYAKMSRIPGLTTFPLIKGKTYTIKQLLKQGALASSNAAMLVLAEHIDGNSSDFTHRMNRKAQALHMRHTHFNNPSGADNRLIKPFAPSKYKQQHFSKTTAKDMAVLTQQLVKQHPKVLKITRLTSDKQHGHMLKNTNLSLPAQADGLAGADGLKTGTSNHGYNLALTAKQNNLRIHSVLFQVQPFADERAKHVRQQLSNIMVRRAFKNYDYRKVLSKGQHRIQGKMYYVKKDLYDVVPKDHKGYQFKINHGKYVHLTYQRSFLPGTHPPKVEVVKVSGMIQPIVISLCINGGLIIAFIFTITIIKNRKRI</sequence>